<dbReference type="EMBL" id="CP032416">
    <property type="protein sequence ID" value="AYD39078.1"/>
    <property type="molecule type" value="Genomic_DNA"/>
</dbReference>
<dbReference type="Pfam" id="PF10704">
    <property type="entry name" value="DUF2508"/>
    <property type="match status" value="1"/>
</dbReference>
<dbReference type="AlphaFoldDB" id="A0A386H0B1"/>
<sequence length="92" mass="10743">MNKGVIAQYIIKKSKLQRNDGDFKLLEDIEMARKELENFRLYFDNVKDPRLVDYAIYMEEAAKAKYIYLLNKAKKNGLKINGSNVLRKVKVG</sequence>
<proteinExistence type="predicted"/>
<reference evidence="1 2" key="1">
    <citation type="journal article" date="2019" name="Int. J. Syst. Evol. Microbiol.">
        <title>Clostridium fermenticellae sp. nov., isolated from the mud in a fermentation cellar for the production of the Chinese liquor, baijiu.</title>
        <authorList>
            <person name="Xu P.X."/>
            <person name="Chai L.J."/>
            <person name="Qiu T."/>
            <person name="Zhang X.J."/>
            <person name="Lu Z.M."/>
            <person name="Xiao C."/>
            <person name="Wang S.T."/>
            <person name="Shen C.H."/>
            <person name="Shi J.S."/>
            <person name="Xu Z.H."/>
        </authorList>
    </citation>
    <scope>NUCLEOTIDE SEQUENCE [LARGE SCALE GENOMIC DNA]</scope>
    <source>
        <strain evidence="1 2">JN500901</strain>
    </source>
</reference>
<dbReference type="InterPro" id="IPR019644">
    <property type="entry name" value="DUF2508"/>
</dbReference>
<dbReference type="OrthoDB" id="1809893at2"/>
<protein>
    <submittedName>
        <fullName evidence="1">DUF2508 family protein</fullName>
    </submittedName>
</protein>
<dbReference type="Proteomes" id="UP000266301">
    <property type="component" value="Chromosome"/>
</dbReference>
<accession>A0A386H0B1</accession>
<dbReference type="RefSeq" id="WP_119969789.1">
    <property type="nucleotide sequence ID" value="NZ_CP032416.1"/>
</dbReference>
<name>A0A386H0B1_9CLOT</name>
<evidence type="ECO:0000313" key="2">
    <source>
        <dbReference type="Proteomes" id="UP000266301"/>
    </source>
</evidence>
<evidence type="ECO:0000313" key="1">
    <source>
        <dbReference type="EMBL" id="AYD39078.1"/>
    </source>
</evidence>
<dbReference type="KEGG" id="cfer:D4Z93_00230"/>
<organism evidence="1 2">
    <name type="scientific">Clostridium fermenticellae</name>
    <dbReference type="NCBI Taxonomy" id="2068654"/>
    <lineage>
        <taxon>Bacteria</taxon>
        <taxon>Bacillati</taxon>
        <taxon>Bacillota</taxon>
        <taxon>Clostridia</taxon>
        <taxon>Eubacteriales</taxon>
        <taxon>Clostridiaceae</taxon>
        <taxon>Clostridium</taxon>
    </lineage>
</organism>
<keyword evidence="2" id="KW-1185">Reference proteome</keyword>
<gene>
    <name evidence="1" type="ORF">D4Z93_00230</name>
</gene>